<dbReference type="Gene3D" id="3.10.450.50">
    <property type="match status" value="1"/>
</dbReference>
<reference evidence="2" key="1">
    <citation type="journal article" date="2021" name="PeerJ">
        <title>Extensive microbial diversity within the chicken gut microbiome revealed by metagenomics and culture.</title>
        <authorList>
            <person name="Gilroy R."/>
            <person name="Ravi A."/>
            <person name="Getino M."/>
            <person name="Pursley I."/>
            <person name="Horton D.L."/>
            <person name="Alikhan N.F."/>
            <person name="Baker D."/>
            <person name="Gharbi K."/>
            <person name="Hall N."/>
            <person name="Watson M."/>
            <person name="Adriaenssens E.M."/>
            <person name="Foster-Nyarko E."/>
            <person name="Jarju S."/>
            <person name="Secka A."/>
            <person name="Antonio M."/>
            <person name="Oren A."/>
            <person name="Chaudhuri R.R."/>
            <person name="La Ragione R."/>
            <person name="Hildebrand F."/>
            <person name="Pallen M.J."/>
        </authorList>
    </citation>
    <scope>NUCLEOTIDE SEQUENCE</scope>
    <source>
        <strain evidence="2">ChiHecec2B26-12326</strain>
    </source>
</reference>
<reference evidence="2" key="2">
    <citation type="submission" date="2021-04" db="EMBL/GenBank/DDBJ databases">
        <authorList>
            <person name="Gilroy R."/>
        </authorList>
    </citation>
    <scope>NUCLEOTIDE SEQUENCE</scope>
    <source>
        <strain evidence="2">ChiHecec2B26-12326</strain>
    </source>
</reference>
<gene>
    <name evidence="2" type="ORF">H9848_01665</name>
</gene>
<dbReference type="InterPro" id="IPR027843">
    <property type="entry name" value="DUF4440"/>
</dbReference>
<dbReference type="SUPFAM" id="SSF54427">
    <property type="entry name" value="NTF2-like"/>
    <property type="match status" value="1"/>
</dbReference>
<dbReference type="Proteomes" id="UP000823847">
    <property type="component" value="Unassembled WGS sequence"/>
</dbReference>
<dbReference type="AlphaFoldDB" id="A0A9D2BPP8"/>
<evidence type="ECO:0000313" key="2">
    <source>
        <dbReference type="EMBL" id="HIX85301.1"/>
    </source>
</evidence>
<name>A0A9D2BPP8_9BACT</name>
<dbReference type="EMBL" id="DXEN01000010">
    <property type="protein sequence ID" value="HIX85301.1"/>
    <property type="molecule type" value="Genomic_DNA"/>
</dbReference>
<comment type="caution">
    <text evidence="2">The sequence shown here is derived from an EMBL/GenBank/DDBJ whole genome shotgun (WGS) entry which is preliminary data.</text>
</comment>
<evidence type="ECO:0000259" key="1">
    <source>
        <dbReference type="Pfam" id="PF14534"/>
    </source>
</evidence>
<dbReference type="Pfam" id="PF14534">
    <property type="entry name" value="DUF4440"/>
    <property type="match status" value="1"/>
</dbReference>
<dbReference type="InterPro" id="IPR032710">
    <property type="entry name" value="NTF2-like_dom_sf"/>
</dbReference>
<organism evidence="2 3">
    <name type="scientific">Candidatus Parabacteroides intestinigallinarum</name>
    <dbReference type="NCBI Taxonomy" id="2838722"/>
    <lineage>
        <taxon>Bacteria</taxon>
        <taxon>Pseudomonadati</taxon>
        <taxon>Bacteroidota</taxon>
        <taxon>Bacteroidia</taxon>
        <taxon>Bacteroidales</taxon>
        <taxon>Tannerellaceae</taxon>
        <taxon>Parabacteroides</taxon>
    </lineage>
</organism>
<sequence length="158" mass="18113">MTVLFLMSTAVALASCAKVTKREMPVKPENDKAAVERLISQYIETINLCDTALVNRIWSHDTKVSFIGPSGYYSTYQEIRDSLVVGIFGTWFTKRDLRKDELKVHVNDSTAWSEFTWIFDATRIDGTAHHTKGRETQIFEKGVDGEWRLVHIHYSGIR</sequence>
<feature type="domain" description="DUF4440" evidence="1">
    <location>
        <begin position="36"/>
        <end position="149"/>
    </location>
</feature>
<evidence type="ECO:0000313" key="3">
    <source>
        <dbReference type="Proteomes" id="UP000823847"/>
    </source>
</evidence>
<protein>
    <submittedName>
        <fullName evidence="2">Nuclear transport factor 2 family protein</fullName>
    </submittedName>
</protein>
<proteinExistence type="predicted"/>
<accession>A0A9D2BPP8</accession>